<dbReference type="AlphaFoldDB" id="A0AAD5XLD5"/>
<protein>
    <submittedName>
        <fullName evidence="3">Uncharacterized protein</fullName>
    </submittedName>
</protein>
<feature type="region of interest" description="Disordered" evidence="1">
    <location>
        <begin position="125"/>
        <end position="202"/>
    </location>
</feature>
<feature type="compositionally biased region" description="Polar residues" evidence="1">
    <location>
        <begin position="164"/>
        <end position="175"/>
    </location>
</feature>
<proteinExistence type="predicted"/>
<organism evidence="3 4">
    <name type="scientific">Geranomyces variabilis</name>
    <dbReference type="NCBI Taxonomy" id="109894"/>
    <lineage>
        <taxon>Eukaryota</taxon>
        <taxon>Fungi</taxon>
        <taxon>Fungi incertae sedis</taxon>
        <taxon>Chytridiomycota</taxon>
        <taxon>Chytridiomycota incertae sedis</taxon>
        <taxon>Chytridiomycetes</taxon>
        <taxon>Spizellomycetales</taxon>
        <taxon>Powellomycetaceae</taxon>
        <taxon>Geranomyces</taxon>
    </lineage>
</organism>
<evidence type="ECO:0000256" key="1">
    <source>
        <dbReference type="SAM" id="MobiDB-lite"/>
    </source>
</evidence>
<dbReference type="Proteomes" id="UP001212152">
    <property type="component" value="Unassembled WGS sequence"/>
</dbReference>
<feature type="region of interest" description="Disordered" evidence="1">
    <location>
        <begin position="280"/>
        <end position="308"/>
    </location>
</feature>
<accession>A0AAD5XLD5</accession>
<name>A0AAD5XLD5_9FUNG</name>
<comment type="caution">
    <text evidence="3">The sequence shown here is derived from an EMBL/GenBank/DDBJ whole genome shotgun (WGS) entry which is preliminary data.</text>
</comment>
<evidence type="ECO:0000256" key="2">
    <source>
        <dbReference type="SAM" id="Phobius"/>
    </source>
</evidence>
<keyword evidence="2" id="KW-0812">Transmembrane</keyword>
<evidence type="ECO:0000313" key="4">
    <source>
        <dbReference type="Proteomes" id="UP001212152"/>
    </source>
</evidence>
<gene>
    <name evidence="3" type="ORF">HDU87_001260</name>
</gene>
<evidence type="ECO:0000313" key="3">
    <source>
        <dbReference type="EMBL" id="KAJ3168089.1"/>
    </source>
</evidence>
<keyword evidence="2" id="KW-1133">Transmembrane helix</keyword>
<keyword evidence="2" id="KW-0472">Membrane</keyword>
<dbReference type="EMBL" id="JADGJQ010000127">
    <property type="protein sequence ID" value="KAJ3168089.1"/>
    <property type="molecule type" value="Genomic_DNA"/>
</dbReference>
<keyword evidence="4" id="KW-1185">Reference proteome</keyword>
<sequence>MSSSTGSDAVYLFGLVSTGDGRGYKVFSLRVDPQLPLLRFCILLAEHLGVVHPDRLDIWRLDENVNDNDKRLLHAHQDPATQFRLTELPRAFQTVGSWLPSIEENTLHILVRLPEDADASSANHFEWSDALPPSYTHARRDPPYRGGDVNAGPGMEKVLAGSEEMTTPDTHNSASGLPVAPRRTVSGAPPTTSFQYPAATSPAEEPATYNSLMDHLTAEASAKRANAEASVFAIRINDEPDASRKAELPSHFKRKKVIWFAGALILLVIGGVAAGVVLSRHSSSTPTPSPPVTPAPAPPSPSPLPAPNSTVPIVARKEWVMLPGYDVTVGRDLASSSIPQANMSLRGTTCGEASTCVASIWNSGTCYLKSTIENFVANPYVFAFFERNTSYTGWQQTAGQSVLASDFASYNATLEECGSTCVTYPLCRGFEMFGTPTATNAACVLKLLGTGPGLSPKPGATFWAKP</sequence>
<feature type="compositionally biased region" description="Pro residues" evidence="1">
    <location>
        <begin position="287"/>
        <end position="306"/>
    </location>
</feature>
<reference evidence="3" key="1">
    <citation type="submission" date="2020-05" db="EMBL/GenBank/DDBJ databases">
        <title>Phylogenomic resolution of chytrid fungi.</title>
        <authorList>
            <person name="Stajich J.E."/>
            <person name="Amses K."/>
            <person name="Simmons R."/>
            <person name="Seto K."/>
            <person name="Myers J."/>
            <person name="Bonds A."/>
            <person name="Quandt C.A."/>
            <person name="Barry K."/>
            <person name="Liu P."/>
            <person name="Grigoriev I."/>
            <person name="Longcore J.E."/>
            <person name="James T.Y."/>
        </authorList>
    </citation>
    <scope>NUCLEOTIDE SEQUENCE</scope>
    <source>
        <strain evidence="3">JEL0379</strain>
    </source>
</reference>
<feature type="transmembrane region" description="Helical" evidence="2">
    <location>
        <begin position="257"/>
        <end position="278"/>
    </location>
</feature>